<dbReference type="RefSeq" id="WP_173582647.1">
    <property type="nucleotide sequence ID" value="NZ_WOTB01000006.1"/>
</dbReference>
<evidence type="ECO:0000256" key="1">
    <source>
        <dbReference type="SAM" id="Phobius"/>
    </source>
</evidence>
<evidence type="ECO:0000313" key="3">
    <source>
        <dbReference type="Proteomes" id="UP000635278"/>
    </source>
</evidence>
<sequence>MTKDIETPALLRAGISWPAVSGGAFVAAAVSIMLISLGAGFGFSAVSPEAGNNPSAFTFTVWAAIWLIVVQWISSFFGGYLAGRLRAPLLSAHSREVMFRDTAGGFVAWAVAVVFTAAIIGSGAFSLAGSAGKASGHIAAAAVSKNTDMPSGYMLDALFRPAQPDNVTGNASEGKNPAPEAARILATAATGSISPQDRDYLTKLVAARTGTSAEDAGQRVDRAIAMENEAISKAKHAAELARKAAASLAFYTFFSMLVGAFIACVAGAIGGRQRDALQRTEAEF</sequence>
<keyword evidence="3" id="KW-1185">Reference proteome</keyword>
<evidence type="ECO:0008006" key="4">
    <source>
        <dbReference type="Google" id="ProtNLM"/>
    </source>
</evidence>
<accession>A0ABX0JMM9</accession>
<gene>
    <name evidence="2" type="ORF">GOB93_06295</name>
</gene>
<keyword evidence="1" id="KW-1133">Transmembrane helix</keyword>
<reference evidence="2 3" key="1">
    <citation type="journal article" date="2020" name="Int. J. Syst. Evol. Microbiol.">
        <title>Novel acetic acid bacteria from cider fermentations: Acetobacter conturbans sp. nov. and Acetobacter fallax sp. nov.</title>
        <authorList>
            <person name="Sombolestani A.S."/>
            <person name="Cleenwerck I."/>
            <person name="Cnockaert M."/>
            <person name="Borremans W."/>
            <person name="Wieme A.D."/>
            <person name="De Vuyst L."/>
            <person name="Vandamme P."/>
        </authorList>
    </citation>
    <scope>NUCLEOTIDE SEQUENCE [LARGE SCALE GENOMIC DNA]</scope>
    <source>
        <strain evidence="2 3">LMG 30640</strain>
    </source>
</reference>
<feature type="transmembrane region" description="Helical" evidence="1">
    <location>
        <begin position="103"/>
        <end position="125"/>
    </location>
</feature>
<feature type="transmembrane region" description="Helical" evidence="1">
    <location>
        <begin position="20"/>
        <end position="41"/>
    </location>
</feature>
<feature type="transmembrane region" description="Helical" evidence="1">
    <location>
        <begin position="61"/>
        <end position="82"/>
    </location>
</feature>
<proteinExistence type="predicted"/>
<dbReference type="Proteomes" id="UP000635278">
    <property type="component" value="Unassembled WGS sequence"/>
</dbReference>
<evidence type="ECO:0000313" key="2">
    <source>
        <dbReference type="EMBL" id="NHN84255.1"/>
    </source>
</evidence>
<feature type="transmembrane region" description="Helical" evidence="1">
    <location>
        <begin position="248"/>
        <end position="269"/>
    </location>
</feature>
<dbReference type="EMBL" id="WOTB01000006">
    <property type="protein sequence ID" value="NHN84255.1"/>
    <property type="molecule type" value="Genomic_DNA"/>
</dbReference>
<keyword evidence="1" id="KW-0472">Membrane</keyword>
<protein>
    <recommendedName>
        <fullName evidence="4">Transmembrane protein</fullName>
    </recommendedName>
</protein>
<comment type="caution">
    <text evidence="2">The sequence shown here is derived from an EMBL/GenBank/DDBJ whole genome shotgun (WGS) entry which is preliminary data.</text>
</comment>
<keyword evidence="1" id="KW-0812">Transmembrane</keyword>
<name>A0ABX0JMM9_9PROT</name>
<organism evidence="2 3">
    <name type="scientific">Acetobacter musti</name>
    <dbReference type="NCBI Taxonomy" id="864732"/>
    <lineage>
        <taxon>Bacteria</taxon>
        <taxon>Pseudomonadati</taxon>
        <taxon>Pseudomonadota</taxon>
        <taxon>Alphaproteobacteria</taxon>
        <taxon>Acetobacterales</taxon>
        <taxon>Acetobacteraceae</taxon>
        <taxon>Acetobacter</taxon>
    </lineage>
</organism>